<dbReference type="PANTHER" id="PTHR21646">
    <property type="entry name" value="UBIQUITIN CARBOXYL-TERMINAL HYDROLASE"/>
    <property type="match status" value="1"/>
</dbReference>
<comment type="catalytic activity">
    <reaction evidence="1 2">
        <text>Thiol-dependent hydrolysis of ester, thioester, amide, peptide and isopeptide bonds formed by the C-terminal Gly of ubiquitin (a 76-residue protein attached to proteins as an intracellular targeting signal).</text>
        <dbReference type="EC" id="3.4.19.12"/>
    </reaction>
</comment>
<protein>
    <recommendedName>
        <fullName evidence="2">Ubiquitin carboxyl-terminal hydrolase</fullName>
        <ecNumber evidence="2">3.4.19.12</ecNumber>
    </recommendedName>
</protein>
<dbReference type="GO" id="GO:0016579">
    <property type="term" value="P:protein deubiquitination"/>
    <property type="evidence" value="ECO:0007669"/>
    <property type="project" value="InterPro"/>
</dbReference>
<dbReference type="AlphaFoldDB" id="A0A085NBA7"/>
<dbReference type="PROSITE" id="PS00972">
    <property type="entry name" value="USP_1"/>
    <property type="match status" value="1"/>
</dbReference>
<comment type="similarity">
    <text evidence="2">Belongs to the peptidase C19 family.</text>
</comment>
<feature type="compositionally biased region" description="Basic and acidic residues" evidence="3">
    <location>
        <begin position="7"/>
        <end position="25"/>
    </location>
</feature>
<evidence type="ECO:0000256" key="3">
    <source>
        <dbReference type="SAM" id="MobiDB-lite"/>
    </source>
</evidence>
<feature type="region of interest" description="Disordered" evidence="3">
    <location>
        <begin position="841"/>
        <end position="868"/>
    </location>
</feature>
<sequence length="868" mass="97655">MGCIDDLNVKESKEQDSEIVARDVEYSSQVQSDESQLGSDQNNTGVLSVNDLSFAPLPEATALATEKARNLPGYTGLENLGNTCFANAVLQVMINTREMKIYFTKDYHLQDLNEDEADSRQNQLVIAFSSFVKEMWTGRKIAYANEIVESLRGSSELFNDGSQHDAQEFLSFLLDGLHEGLRRKRKSNKAIPVEADNAEDEMSLAQRAWEKYIEVNDSIVVDTFHGLVCSQLVCLFCGKASVTYDPFVFISVPLPKQHQIEKIYYWPAKYDDAPILFRPLCSFSHVSFIINFNHKCLFIEDARFEDLLATVAETFNVSPSALIAVGVLKSRIVAYHKPGDRLFTGSKQGTIFIFERLEDEGDDSIVNLFVTQVRVPLPRSQMSSICAYCSCRLTYGCEIIAKCKTVYCSRLCKTNAMLSHKKNCTVCSPPAIGAPFLLSMPRSECTLKNLRRMLEYRSRRLVLKYGLATKHSDLIRLDTHLLYNMFLCLFSFSVQVYKSMNGADPIDPILSEENMRDLEESCDAAPAINLTDSLDEAASVDEGVVLNDTAFDNKNELNSPRISHTSRSVSSNKTYVTGNAGKLIDFRNGEQGNEPPCFYITIPNSAQCISEEQIGNAGDDELVSVESTDQVVMCWHLSASGSPCSWVQAKDTIECIDALNPESPCDIVNLTDMMRYFTDPEILANEESWYCDRCCKRQTATKTLSFWKLPPLLIIQIKRFSYISCFLKKKIDIPVRYPLKNFDMKPFLNPKAPEQNTKYDLYALVCHTGGCNYGHYVARACLLSENGSDCEIGWRRFSDTDVRDLACIDDDDPSAYFLFYARQNFRADEFFKSYSNQRSTEAVNSRNPDGRMDVCPVDDIPGSSSSAA</sequence>
<organism evidence="5">
    <name type="scientific">Trichuris suis</name>
    <name type="common">pig whipworm</name>
    <dbReference type="NCBI Taxonomy" id="68888"/>
    <lineage>
        <taxon>Eukaryota</taxon>
        <taxon>Metazoa</taxon>
        <taxon>Ecdysozoa</taxon>
        <taxon>Nematoda</taxon>
        <taxon>Enoplea</taxon>
        <taxon>Dorylaimia</taxon>
        <taxon>Trichinellida</taxon>
        <taxon>Trichuridae</taxon>
        <taxon>Trichuris</taxon>
    </lineage>
</organism>
<dbReference type="Pfam" id="PF00443">
    <property type="entry name" value="UCH"/>
    <property type="match status" value="1"/>
</dbReference>
<dbReference type="PROSITE" id="PS50235">
    <property type="entry name" value="USP_3"/>
    <property type="match status" value="1"/>
</dbReference>
<dbReference type="GO" id="GO:0006508">
    <property type="term" value="P:proteolysis"/>
    <property type="evidence" value="ECO:0007669"/>
    <property type="project" value="UniProtKB-KW"/>
</dbReference>
<name>A0A085NBA7_9BILA</name>
<evidence type="ECO:0000259" key="4">
    <source>
        <dbReference type="PROSITE" id="PS50235"/>
    </source>
</evidence>
<dbReference type="InterPro" id="IPR001394">
    <property type="entry name" value="Peptidase_C19_UCH"/>
</dbReference>
<proteinExistence type="inferred from homology"/>
<keyword evidence="2" id="KW-0645">Protease</keyword>
<dbReference type="EMBL" id="KL367521">
    <property type="protein sequence ID" value="KFD66753.1"/>
    <property type="molecule type" value="Genomic_DNA"/>
</dbReference>
<dbReference type="PANTHER" id="PTHR21646:SF74">
    <property type="entry name" value="UBIQUITIN CARBOXYL-TERMINAL HYDROLASE 19"/>
    <property type="match status" value="1"/>
</dbReference>
<evidence type="ECO:0000313" key="5">
    <source>
        <dbReference type="EMBL" id="KFD66753.1"/>
    </source>
</evidence>
<dbReference type="InterPro" id="IPR050185">
    <property type="entry name" value="Ub_carboxyl-term_hydrolase"/>
</dbReference>
<evidence type="ECO:0000256" key="1">
    <source>
        <dbReference type="ARBA" id="ARBA00000707"/>
    </source>
</evidence>
<accession>A0A085NBA7</accession>
<feature type="compositionally biased region" description="Polar residues" evidence="3">
    <location>
        <begin position="26"/>
        <end position="44"/>
    </location>
</feature>
<keyword evidence="2" id="KW-0788">Thiol protease</keyword>
<dbReference type="GO" id="GO:0004843">
    <property type="term" value="F:cysteine-type deubiquitinase activity"/>
    <property type="evidence" value="ECO:0007669"/>
    <property type="project" value="UniProtKB-UniRule"/>
</dbReference>
<dbReference type="EC" id="3.4.19.12" evidence="2"/>
<dbReference type="SUPFAM" id="SSF54001">
    <property type="entry name" value="Cysteine proteinases"/>
    <property type="match status" value="1"/>
</dbReference>
<keyword evidence="2" id="KW-0378">Hydrolase</keyword>
<reference evidence="5" key="1">
    <citation type="journal article" date="2014" name="Nat. Genet.">
        <title>Genome and transcriptome of the porcine whipworm Trichuris suis.</title>
        <authorList>
            <person name="Jex A.R."/>
            <person name="Nejsum P."/>
            <person name="Schwarz E.M."/>
            <person name="Hu L."/>
            <person name="Young N.D."/>
            <person name="Hall R.S."/>
            <person name="Korhonen P.K."/>
            <person name="Liao S."/>
            <person name="Thamsborg S."/>
            <person name="Xia J."/>
            <person name="Xu P."/>
            <person name="Wang S."/>
            <person name="Scheerlinck J.P."/>
            <person name="Hofmann A."/>
            <person name="Sternberg P.W."/>
            <person name="Wang J."/>
            <person name="Gasser R.B."/>
        </authorList>
    </citation>
    <scope>NUCLEOTIDE SEQUENCE [LARGE SCALE GENOMIC DNA]</scope>
    <source>
        <strain evidence="5">DCEP-RM93F</strain>
    </source>
</reference>
<dbReference type="PROSITE" id="PS00973">
    <property type="entry name" value="USP_2"/>
    <property type="match status" value="1"/>
</dbReference>
<gene>
    <name evidence="5" type="ORF">M514_06859</name>
</gene>
<feature type="domain" description="USP" evidence="4">
    <location>
        <begin position="75"/>
        <end position="823"/>
    </location>
</feature>
<dbReference type="Proteomes" id="UP000030758">
    <property type="component" value="Unassembled WGS sequence"/>
</dbReference>
<dbReference type="InterPro" id="IPR038765">
    <property type="entry name" value="Papain-like_cys_pep_sf"/>
</dbReference>
<keyword evidence="2" id="KW-0833">Ubl conjugation pathway</keyword>
<evidence type="ECO:0000256" key="2">
    <source>
        <dbReference type="RuleBase" id="RU366025"/>
    </source>
</evidence>
<feature type="region of interest" description="Disordered" evidence="3">
    <location>
        <begin position="1"/>
        <end position="44"/>
    </location>
</feature>
<dbReference type="InterPro" id="IPR028889">
    <property type="entry name" value="USP"/>
</dbReference>
<dbReference type="Gene3D" id="3.90.70.10">
    <property type="entry name" value="Cysteine proteinases"/>
    <property type="match status" value="2"/>
</dbReference>
<dbReference type="InterPro" id="IPR018200">
    <property type="entry name" value="USP_CS"/>
</dbReference>